<gene>
    <name evidence="3" type="ORF">SAMN05421752_104198</name>
</gene>
<dbReference type="EMBL" id="FTNR01000004">
    <property type="protein sequence ID" value="SIR88626.1"/>
    <property type="molecule type" value="Genomic_DNA"/>
</dbReference>
<keyword evidence="2" id="KW-1133">Transmembrane helix</keyword>
<keyword evidence="2" id="KW-0472">Membrane</keyword>
<protein>
    <submittedName>
        <fullName evidence="3">Uncharacterized protein</fullName>
    </submittedName>
</protein>
<dbReference type="STRING" id="308853.SAMN05421752_104198"/>
<feature type="region of interest" description="Disordered" evidence="1">
    <location>
        <begin position="94"/>
        <end position="123"/>
    </location>
</feature>
<dbReference type="RefSeq" id="WP_076608607.1">
    <property type="nucleotide sequence ID" value="NZ_FTNR01000004.1"/>
</dbReference>
<dbReference type="OrthoDB" id="168411at2157"/>
<evidence type="ECO:0000256" key="1">
    <source>
        <dbReference type="SAM" id="MobiDB-lite"/>
    </source>
</evidence>
<dbReference type="AlphaFoldDB" id="A0A1N7EKJ8"/>
<keyword evidence="4" id="KW-1185">Reference proteome</keyword>
<organism evidence="3 4">
    <name type="scientific">Natronorubrum thiooxidans</name>
    <dbReference type="NCBI Taxonomy" id="308853"/>
    <lineage>
        <taxon>Archaea</taxon>
        <taxon>Methanobacteriati</taxon>
        <taxon>Methanobacteriota</taxon>
        <taxon>Stenosarchaea group</taxon>
        <taxon>Halobacteria</taxon>
        <taxon>Halobacteriales</taxon>
        <taxon>Natrialbaceae</taxon>
        <taxon>Natronorubrum</taxon>
    </lineage>
</organism>
<reference evidence="4" key="1">
    <citation type="submission" date="2017-01" db="EMBL/GenBank/DDBJ databases">
        <authorList>
            <person name="Varghese N."/>
            <person name="Submissions S."/>
        </authorList>
    </citation>
    <scope>NUCLEOTIDE SEQUENCE [LARGE SCALE GENOMIC DNA]</scope>
    <source>
        <strain evidence="4">type strain: HArc-</strain>
    </source>
</reference>
<name>A0A1N7EKJ8_9EURY</name>
<proteinExistence type="predicted"/>
<evidence type="ECO:0000313" key="4">
    <source>
        <dbReference type="Proteomes" id="UP000185936"/>
    </source>
</evidence>
<dbReference type="Proteomes" id="UP000185936">
    <property type="component" value="Unassembled WGS sequence"/>
</dbReference>
<evidence type="ECO:0000256" key="2">
    <source>
        <dbReference type="SAM" id="Phobius"/>
    </source>
</evidence>
<feature type="compositionally biased region" description="Polar residues" evidence="1">
    <location>
        <begin position="94"/>
        <end position="103"/>
    </location>
</feature>
<feature type="transmembrane region" description="Helical" evidence="2">
    <location>
        <begin position="19"/>
        <end position="38"/>
    </location>
</feature>
<evidence type="ECO:0000313" key="3">
    <source>
        <dbReference type="EMBL" id="SIR88626.1"/>
    </source>
</evidence>
<keyword evidence="2" id="KW-0812">Transmembrane</keyword>
<sequence length="123" mass="12510">MIGALTVGKKAVMFGYKRYGVPGAIASGGIALAGYVAVRRALQSATNADEDSLGAAINADSLEAAIDQGGLQAVTDTGTLDEVIDTEQLRSNVDMSDIQSSVSEKTDAFTADGNGPSASDHSE</sequence>
<accession>A0A1N7EKJ8</accession>